<organism evidence="4 5">
    <name type="scientific">Brumimicrobium glaciale</name>
    <dbReference type="NCBI Taxonomy" id="200475"/>
    <lineage>
        <taxon>Bacteria</taxon>
        <taxon>Pseudomonadati</taxon>
        <taxon>Bacteroidota</taxon>
        <taxon>Flavobacteriia</taxon>
        <taxon>Flavobacteriales</taxon>
        <taxon>Crocinitomicaceae</taxon>
        <taxon>Brumimicrobium</taxon>
    </lineage>
</organism>
<evidence type="ECO:0000259" key="3">
    <source>
        <dbReference type="Pfam" id="PF18962"/>
    </source>
</evidence>
<dbReference type="Pfam" id="PF18962">
    <property type="entry name" value="Por_Secre_tail"/>
    <property type="match status" value="1"/>
</dbReference>
<evidence type="ECO:0000313" key="4">
    <source>
        <dbReference type="EMBL" id="RYM32811.1"/>
    </source>
</evidence>
<feature type="chain" id="PRO_5020959185" evidence="2">
    <location>
        <begin position="19"/>
        <end position="561"/>
    </location>
</feature>
<feature type="signal peptide" evidence="2">
    <location>
        <begin position="1"/>
        <end position="18"/>
    </location>
</feature>
<accession>A0A4Q4KHW3</accession>
<gene>
    <name evidence="4" type="ORF">ERX46_12170</name>
</gene>
<keyword evidence="5" id="KW-1185">Reference proteome</keyword>
<evidence type="ECO:0000256" key="1">
    <source>
        <dbReference type="ARBA" id="ARBA00022729"/>
    </source>
</evidence>
<evidence type="ECO:0000256" key="2">
    <source>
        <dbReference type="SAM" id="SignalP"/>
    </source>
</evidence>
<protein>
    <submittedName>
        <fullName evidence="4">T9SS type A sorting domain-containing protein</fullName>
    </submittedName>
</protein>
<evidence type="ECO:0000313" key="5">
    <source>
        <dbReference type="Proteomes" id="UP000293952"/>
    </source>
</evidence>
<dbReference type="AlphaFoldDB" id="A0A4Q4KHW3"/>
<dbReference type="NCBIfam" id="TIGR04183">
    <property type="entry name" value="Por_Secre_tail"/>
    <property type="match status" value="1"/>
</dbReference>
<sequence>MKITTLITALFISLASFGQGLNGEIALNDEYSQMSMGMTVVDEYSYFIKYQPNGDNYATTYTLNKVDTLENIVWSSLIEPNPSDAMIEFKIIPSENGGIYLSGWGWPSCDVGSECFRFIQKFDANGNLGWTKTWFDEFCNEVIISGLSLNDNNELLFNYKTATESKIYTMSSGGTLMDSLSLANSELESISEFTNYDKIAYKKDSIFGFDNNGNLTASLRFSTHIQGMKVLNDTLYALTSDSIFSFDTNFQEIEANNLVGYTGYSNLKVDNNQIEFISHGLNDQFIITLDHQFGLINLLTIPIKLDIATEKDFNDLHFTVSENYELTMFTSIRHLDYSRKSTQDAIINTTDIGVIDIQQTQVSAVPAQGIEGVFEIKLWADVLIKNFGNNTLDDCRINHYIAQGFCGSAVYSEQFSNLNLAPNDSMWISLGLIHTNNNYFSDSLISAGICVYTSHSNFKTDMNITNDNYCKNIVFGYLGLEENEINEVNIYPNPTSSILNIEIEKEDLQYVIYNTQGLLINKGDVESKQIDVSKLSSGMYVLQLNSKDGDLIHRKQFLVKN</sequence>
<dbReference type="Proteomes" id="UP000293952">
    <property type="component" value="Unassembled WGS sequence"/>
</dbReference>
<dbReference type="EMBL" id="SETE01000005">
    <property type="protein sequence ID" value="RYM32811.1"/>
    <property type="molecule type" value="Genomic_DNA"/>
</dbReference>
<proteinExistence type="predicted"/>
<dbReference type="OrthoDB" id="8901262at2"/>
<reference evidence="4 5" key="1">
    <citation type="submission" date="2019-02" db="EMBL/GenBank/DDBJ databases">
        <title>Genome sequence of the sea-ice species Brumimicrobium glaciale.</title>
        <authorList>
            <person name="Bowman J.P."/>
        </authorList>
    </citation>
    <scope>NUCLEOTIDE SEQUENCE [LARGE SCALE GENOMIC DNA]</scope>
    <source>
        <strain evidence="4 5">IC156</strain>
    </source>
</reference>
<name>A0A4Q4KHW3_9FLAO</name>
<dbReference type="RefSeq" id="WP_130094149.1">
    <property type="nucleotide sequence ID" value="NZ_SETE01000005.1"/>
</dbReference>
<dbReference type="InterPro" id="IPR026444">
    <property type="entry name" value="Secre_tail"/>
</dbReference>
<feature type="domain" description="Secretion system C-terminal sorting" evidence="3">
    <location>
        <begin position="490"/>
        <end position="555"/>
    </location>
</feature>
<comment type="caution">
    <text evidence="4">The sequence shown here is derived from an EMBL/GenBank/DDBJ whole genome shotgun (WGS) entry which is preliminary data.</text>
</comment>
<keyword evidence="1 2" id="KW-0732">Signal</keyword>